<evidence type="ECO:0000313" key="15">
    <source>
        <dbReference type="Proteomes" id="UP000244081"/>
    </source>
</evidence>
<dbReference type="GO" id="GO:0005886">
    <property type="term" value="C:plasma membrane"/>
    <property type="evidence" value="ECO:0007669"/>
    <property type="project" value="TreeGrafter"/>
</dbReference>
<evidence type="ECO:0000256" key="9">
    <source>
        <dbReference type="ARBA" id="ARBA00023012"/>
    </source>
</evidence>
<accession>A0A2T5V9S1</accession>
<comment type="subcellular location">
    <subcellularLocation>
        <location evidence="2">Membrane</location>
        <topology evidence="2">Multi-pass membrane protein</topology>
    </subcellularLocation>
</comment>
<evidence type="ECO:0000259" key="13">
    <source>
        <dbReference type="PROSITE" id="PS50885"/>
    </source>
</evidence>
<dbReference type="InterPro" id="IPR005467">
    <property type="entry name" value="His_kinase_dom"/>
</dbReference>
<feature type="domain" description="Histidine kinase" evidence="12">
    <location>
        <begin position="251"/>
        <end position="446"/>
    </location>
</feature>
<comment type="caution">
    <text evidence="14">The sequence shown here is derived from an EMBL/GenBank/DDBJ whole genome shotgun (WGS) entry which is preliminary data.</text>
</comment>
<dbReference type="Proteomes" id="UP000244081">
    <property type="component" value="Unassembled WGS sequence"/>
</dbReference>
<evidence type="ECO:0000259" key="12">
    <source>
        <dbReference type="PROSITE" id="PS50109"/>
    </source>
</evidence>
<dbReference type="InterPro" id="IPR003594">
    <property type="entry name" value="HATPase_dom"/>
</dbReference>
<keyword evidence="6 11" id="KW-0812">Transmembrane</keyword>
<evidence type="ECO:0000256" key="11">
    <source>
        <dbReference type="SAM" id="Phobius"/>
    </source>
</evidence>
<dbReference type="InterPro" id="IPR004358">
    <property type="entry name" value="Sig_transdc_His_kin-like_C"/>
</dbReference>
<dbReference type="InterPro" id="IPR003660">
    <property type="entry name" value="HAMP_dom"/>
</dbReference>
<dbReference type="SMART" id="SM00388">
    <property type="entry name" value="HisKA"/>
    <property type="match status" value="1"/>
</dbReference>
<gene>
    <name evidence="14" type="ORF">C8N35_104128</name>
</gene>
<evidence type="ECO:0000256" key="3">
    <source>
        <dbReference type="ARBA" id="ARBA00012438"/>
    </source>
</evidence>
<dbReference type="InterPro" id="IPR036097">
    <property type="entry name" value="HisK_dim/P_sf"/>
</dbReference>
<protein>
    <recommendedName>
        <fullName evidence="3">histidine kinase</fullName>
        <ecNumber evidence="3">2.7.13.3</ecNumber>
    </recommendedName>
</protein>
<evidence type="ECO:0000313" key="14">
    <source>
        <dbReference type="EMBL" id="PTW60505.1"/>
    </source>
</evidence>
<evidence type="ECO:0000256" key="2">
    <source>
        <dbReference type="ARBA" id="ARBA00004141"/>
    </source>
</evidence>
<organism evidence="14 15">
    <name type="scientific">Breoghania corrubedonensis</name>
    <dbReference type="NCBI Taxonomy" id="665038"/>
    <lineage>
        <taxon>Bacteria</taxon>
        <taxon>Pseudomonadati</taxon>
        <taxon>Pseudomonadota</taxon>
        <taxon>Alphaproteobacteria</taxon>
        <taxon>Hyphomicrobiales</taxon>
        <taxon>Stappiaceae</taxon>
        <taxon>Breoghania</taxon>
    </lineage>
</organism>
<dbReference type="Pfam" id="PF00512">
    <property type="entry name" value="HisKA"/>
    <property type="match status" value="1"/>
</dbReference>
<keyword evidence="15" id="KW-1185">Reference proteome</keyword>
<name>A0A2T5V9S1_9HYPH</name>
<feature type="transmembrane region" description="Helical" evidence="11">
    <location>
        <begin position="20"/>
        <end position="41"/>
    </location>
</feature>
<evidence type="ECO:0000256" key="5">
    <source>
        <dbReference type="ARBA" id="ARBA00022679"/>
    </source>
</evidence>
<dbReference type="InterPro" id="IPR036890">
    <property type="entry name" value="HATPase_C_sf"/>
</dbReference>
<dbReference type="PANTHER" id="PTHR45436:SF15">
    <property type="entry name" value="SENSOR HISTIDINE KINASE CUSS"/>
    <property type="match status" value="1"/>
</dbReference>
<keyword evidence="10 11" id="KW-0472">Membrane</keyword>
<keyword evidence="7 14" id="KW-0418">Kinase</keyword>
<keyword evidence="9" id="KW-0902">Two-component regulatory system</keyword>
<evidence type="ECO:0000256" key="6">
    <source>
        <dbReference type="ARBA" id="ARBA00022692"/>
    </source>
</evidence>
<comment type="catalytic activity">
    <reaction evidence="1">
        <text>ATP + protein L-histidine = ADP + protein N-phospho-L-histidine.</text>
        <dbReference type="EC" id="2.7.13.3"/>
    </reaction>
</comment>
<keyword evidence="4" id="KW-0597">Phosphoprotein</keyword>
<dbReference type="CDD" id="cd00082">
    <property type="entry name" value="HisKA"/>
    <property type="match status" value="1"/>
</dbReference>
<proteinExistence type="predicted"/>
<evidence type="ECO:0000256" key="7">
    <source>
        <dbReference type="ARBA" id="ARBA00022777"/>
    </source>
</evidence>
<dbReference type="PANTHER" id="PTHR45436">
    <property type="entry name" value="SENSOR HISTIDINE KINASE YKOH"/>
    <property type="match status" value="1"/>
</dbReference>
<dbReference type="PRINTS" id="PR00344">
    <property type="entry name" value="BCTRLSENSOR"/>
</dbReference>
<dbReference type="Gene3D" id="1.10.287.130">
    <property type="match status" value="1"/>
</dbReference>
<dbReference type="Pfam" id="PF02518">
    <property type="entry name" value="HATPase_c"/>
    <property type="match status" value="1"/>
</dbReference>
<dbReference type="GO" id="GO:0000155">
    <property type="term" value="F:phosphorelay sensor kinase activity"/>
    <property type="evidence" value="ECO:0007669"/>
    <property type="project" value="InterPro"/>
</dbReference>
<sequence length="446" mass="47953">MMSAGRRSNPSLQWRLSWKLSLVITVVIAAVILGLSVYATMVLSPNIAMEQEVKSAVAGAIERNRQGQLALKQTPALRSLIERNEGLWFVAATTDGASLSHGTVPATYAAIVPLVHLFHSADIRGASGVSEIASVEDVATPIGEVRILFGGIAGKGWPVLTIFKEAYPIYLSLLAIALPAIFLAVPQIVGRAIARVSDVADMASQIEPEWRGDRLPVAGIPKEVAPLVIAFNGALDRIENEFRKRRRFLIDAAHELRTPIAIVQTRIEGMCEGQERRRLLEDVARLARMAEQLLDFERGSQTADLDETVDLIDIARAAVADLAPLAIAAGYEMSFHGDAMRVERKGDSSALRRAIDNLIRNAIDHGDGHGTITVSAVANGEVSVSDEGPGIPADHQELVFEPFYRVVPNSLGAGLGLSLVKQITEKHGGHVSIESGSNGAKVTMRL</sequence>
<evidence type="ECO:0000256" key="4">
    <source>
        <dbReference type="ARBA" id="ARBA00022553"/>
    </source>
</evidence>
<keyword evidence="8 11" id="KW-1133">Transmembrane helix</keyword>
<evidence type="ECO:0000256" key="1">
    <source>
        <dbReference type="ARBA" id="ARBA00000085"/>
    </source>
</evidence>
<dbReference type="SUPFAM" id="SSF47384">
    <property type="entry name" value="Homodimeric domain of signal transducing histidine kinase"/>
    <property type="match status" value="1"/>
</dbReference>
<dbReference type="InterPro" id="IPR003661">
    <property type="entry name" value="HisK_dim/P_dom"/>
</dbReference>
<dbReference type="PROSITE" id="PS50109">
    <property type="entry name" value="HIS_KIN"/>
    <property type="match status" value="1"/>
</dbReference>
<dbReference type="CDD" id="cd00075">
    <property type="entry name" value="HATPase"/>
    <property type="match status" value="1"/>
</dbReference>
<dbReference type="SUPFAM" id="SSF55874">
    <property type="entry name" value="ATPase domain of HSP90 chaperone/DNA topoisomerase II/histidine kinase"/>
    <property type="match status" value="1"/>
</dbReference>
<evidence type="ECO:0000256" key="10">
    <source>
        <dbReference type="ARBA" id="ARBA00023136"/>
    </source>
</evidence>
<feature type="domain" description="HAMP" evidence="13">
    <location>
        <begin position="190"/>
        <end position="243"/>
    </location>
</feature>
<dbReference type="AlphaFoldDB" id="A0A2T5V9S1"/>
<dbReference type="InterPro" id="IPR050428">
    <property type="entry name" value="TCS_sensor_his_kinase"/>
</dbReference>
<dbReference type="SMART" id="SM00387">
    <property type="entry name" value="HATPase_c"/>
    <property type="match status" value="1"/>
</dbReference>
<evidence type="ECO:0000256" key="8">
    <source>
        <dbReference type="ARBA" id="ARBA00022989"/>
    </source>
</evidence>
<dbReference type="Gene3D" id="3.30.565.10">
    <property type="entry name" value="Histidine kinase-like ATPase, C-terminal domain"/>
    <property type="match status" value="1"/>
</dbReference>
<reference evidence="14 15" key="1">
    <citation type="submission" date="2018-04" db="EMBL/GenBank/DDBJ databases">
        <title>Genomic Encyclopedia of Archaeal and Bacterial Type Strains, Phase II (KMG-II): from individual species to whole genera.</title>
        <authorList>
            <person name="Goeker M."/>
        </authorList>
    </citation>
    <scope>NUCLEOTIDE SEQUENCE [LARGE SCALE GENOMIC DNA]</scope>
    <source>
        <strain evidence="14 15">DSM 23382</strain>
    </source>
</reference>
<dbReference type="EC" id="2.7.13.3" evidence="3"/>
<dbReference type="PROSITE" id="PS50885">
    <property type="entry name" value="HAMP"/>
    <property type="match status" value="1"/>
</dbReference>
<keyword evidence="5" id="KW-0808">Transferase</keyword>
<dbReference type="EMBL" id="QAYG01000004">
    <property type="protein sequence ID" value="PTW60505.1"/>
    <property type="molecule type" value="Genomic_DNA"/>
</dbReference>